<dbReference type="Pfam" id="PF00929">
    <property type="entry name" value="RNase_T"/>
    <property type="match status" value="1"/>
</dbReference>
<dbReference type="AlphaFoldDB" id="A0A7D5GZU2"/>
<dbReference type="SUPFAM" id="SSF53098">
    <property type="entry name" value="Ribonuclease H-like"/>
    <property type="match status" value="1"/>
</dbReference>
<dbReference type="SUPFAM" id="SSF52113">
    <property type="entry name" value="BRCT domain"/>
    <property type="match status" value="1"/>
</dbReference>
<protein>
    <submittedName>
        <fullName evidence="4">Transposase</fullName>
    </submittedName>
</protein>
<dbReference type="PANTHER" id="PTHR30231">
    <property type="entry name" value="DNA POLYMERASE III SUBUNIT EPSILON"/>
    <property type="match status" value="1"/>
</dbReference>
<keyword evidence="1" id="KW-0540">Nuclease</keyword>
<evidence type="ECO:0000256" key="2">
    <source>
        <dbReference type="ARBA" id="ARBA00022839"/>
    </source>
</evidence>
<dbReference type="InterPro" id="IPR001357">
    <property type="entry name" value="BRCT_dom"/>
</dbReference>
<dbReference type="GO" id="GO:0006259">
    <property type="term" value="P:DNA metabolic process"/>
    <property type="evidence" value="ECO:0007669"/>
    <property type="project" value="UniProtKB-ARBA"/>
</dbReference>
<dbReference type="InterPro" id="IPR013520">
    <property type="entry name" value="Ribonucl_H"/>
</dbReference>
<feature type="domain" description="Exonuclease" evidence="3">
    <location>
        <begin position="5"/>
        <end position="171"/>
    </location>
</feature>
<evidence type="ECO:0000313" key="5">
    <source>
        <dbReference type="Proteomes" id="UP000509568"/>
    </source>
</evidence>
<keyword evidence="2" id="KW-0378">Hydrolase</keyword>
<dbReference type="SMART" id="SM00479">
    <property type="entry name" value="EXOIII"/>
    <property type="match status" value="1"/>
</dbReference>
<sequence length="292" mass="31703">MSGNRFISIDVETANSWFGSICQVGVVEFVDGQIANEWETLVDPEDHFHAINTRLHGITAAMVIGQPTFQAVLEIIRPLASDGLITSYGHFDRSAFSQACGLRKLTPITNPWLNIHPIVRRAWPDKYAESGWGLKAVCKHLGISLSRHHNALEDARAAGQVFISACEATGISPSGWLTRNKLPIQRPPTSDINTAGPLAGESMVFTGAMHMGRSQAEQLAMALGCTCSSTVTRKTTILVVGDQDLSRLGGKEKSSKHLKAEDLIEAGQEIRIVGETDFMAMVAVDQADRNQP</sequence>
<evidence type="ECO:0000259" key="3">
    <source>
        <dbReference type="SMART" id="SM00479"/>
    </source>
</evidence>
<keyword evidence="2" id="KW-0269">Exonuclease</keyword>
<dbReference type="InterPro" id="IPR036397">
    <property type="entry name" value="RNaseH_sf"/>
</dbReference>
<name>A0A7D5GZU2_9PSED</name>
<dbReference type="EMBL" id="CP056030">
    <property type="protein sequence ID" value="QKZ04047.1"/>
    <property type="molecule type" value="Genomic_DNA"/>
</dbReference>
<reference evidence="4 5" key="1">
    <citation type="submission" date="2020-06" db="EMBL/GenBank/DDBJ databases">
        <title>Pseudomonas eucalypticola sp. nov., an endophyte of Eucalyptus dunnii leaves with biocontrol ability of eucalyptus leaf blight.</title>
        <authorList>
            <person name="Liu Y."/>
            <person name="Song Z."/>
            <person name="Zeng H."/>
            <person name="Lu M."/>
            <person name="Wang X."/>
            <person name="Lian X."/>
            <person name="Zhang Q."/>
        </authorList>
    </citation>
    <scope>NUCLEOTIDE SEQUENCE [LARGE SCALE GENOMIC DNA]</scope>
    <source>
        <strain evidence="4 5">NP-1</strain>
    </source>
</reference>
<dbReference type="KEGG" id="pez:HWQ56_09735"/>
<dbReference type="Gene3D" id="3.30.420.10">
    <property type="entry name" value="Ribonuclease H-like superfamily/Ribonuclease H"/>
    <property type="match status" value="1"/>
</dbReference>
<dbReference type="Gene3D" id="3.40.50.10190">
    <property type="entry name" value="BRCT domain"/>
    <property type="match status" value="1"/>
</dbReference>
<dbReference type="InterPro" id="IPR012337">
    <property type="entry name" value="RNaseH-like_sf"/>
</dbReference>
<dbReference type="CDD" id="cd17748">
    <property type="entry name" value="BRCT_DNA_ligase_like"/>
    <property type="match status" value="1"/>
</dbReference>
<dbReference type="GO" id="GO:0005829">
    <property type="term" value="C:cytosol"/>
    <property type="evidence" value="ECO:0007669"/>
    <property type="project" value="TreeGrafter"/>
</dbReference>
<dbReference type="GO" id="GO:0003676">
    <property type="term" value="F:nucleic acid binding"/>
    <property type="evidence" value="ECO:0007669"/>
    <property type="project" value="InterPro"/>
</dbReference>
<dbReference type="InterPro" id="IPR036420">
    <property type="entry name" value="BRCT_dom_sf"/>
</dbReference>
<dbReference type="PANTHER" id="PTHR30231:SF42">
    <property type="entry name" value="EXONUCLEASE"/>
    <property type="match status" value="1"/>
</dbReference>
<accession>A0A7D5GZU2</accession>
<gene>
    <name evidence="4" type="ORF">HWQ56_09735</name>
</gene>
<dbReference type="Proteomes" id="UP000509568">
    <property type="component" value="Chromosome"/>
</dbReference>
<evidence type="ECO:0000256" key="1">
    <source>
        <dbReference type="ARBA" id="ARBA00022722"/>
    </source>
</evidence>
<proteinExistence type="predicted"/>
<dbReference type="RefSeq" id="WP_176570307.1">
    <property type="nucleotide sequence ID" value="NZ_CP056030.1"/>
</dbReference>
<keyword evidence="5" id="KW-1185">Reference proteome</keyword>
<dbReference type="GO" id="GO:0008408">
    <property type="term" value="F:3'-5' exonuclease activity"/>
    <property type="evidence" value="ECO:0007669"/>
    <property type="project" value="TreeGrafter"/>
</dbReference>
<evidence type="ECO:0000313" key="4">
    <source>
        <dbReference type="EMBL" id="QKZ04047.1"/>
    </source>
</evidence>
<organism evidence="4 5">
    <name type="scientific">Pseudomonas eucalypticola</name>
    <dbReference type="NCBI Taxonomy" id="2599595"/>
    <lineage>
        <taxon>Bacteria</taxon>
        <taxon>Pseudomonadati</taxon>
        <taxon>Pseudomonadota</taxon>
        <taxon>Gammaproteobacteria</taxon>
        <taxon>Pseudomonadales</taxon>
        <taxon>Pseudomonadaceae</taxon>
        <taxon>Pseudomonas</taxon>
    </lineage>
</organism>
<dbReference type="Pfam" id="PF00533">
    <property type="entry name" value="BRCT"/>
    <property type="match status" value="1"/>
</dbReference>